<protein>
    <recommendedName>
        <fullName evidence="10">Small ribosomal subunit biogenesis GTPase RsgA</fullName>
        <ecNumber evidence="10">3.6.1.-</ecNumber>
    </recommendedName>
</protein>
<feature type="binding site" evidence="10">
    <location>
        <begin position="167"/>
        <end position="175"/>
    </location>
    <ligand>
        <name>GTP</name>
        <dbReference type="ChEBI" id="CHEBI:37565"/>
    </ligand>
</feature>
<keyword evidence="9 10" id="KW-0342">GTP-binding</keyword>
<evidence type="ECO:0000256" key="1">
    <source>
        <dbReference type="ARBA" id="ARBA00022490"/>
    </source>
</evidence>
<keyword evidence="1 10" id="KW-0963">Cytoplasm</keyword>
<feature type="domain" description="EngC GTPase" evidence="11">
    <location>
        <begin position="72"/>
        <end position="222"/>
    </location>
</feature>
<keyword evidence="4 10" id="KW-0699">rRNA-binding</keyword>
<dbReference type="InterPro" id="IPR030378">
    <property type="entry name" value="G_CP_dom"/>
</dbReference>
<reference evidence="13" key="2">
    <citation type="journal article" date="2023" name="PLoS ONE">
        <title>Philodulcilactobacillus myokoensis gen. nov., sp. nov., a fructophilic, acidophilic, and agar-phobic lactic acid bacterium isolated from fermented vegetable extracts.</title>
        <authorList>
            <person name="Kouya T."/>
            <person name="Ishiyama Y."/>
            <person name="Ohashi S."/>
            <person name="Kumakubo R."/>
            <person name="Yamazaki T."/>
            <person name="Otaki T."/>
        </authorList>
    </citation>
    <scope>NUCLEOTIDE SEQUENCE</scope>
    <source>
        <strain evidence="13">WR16-4</strain>
    </source>
</reference>
<dbReference type="Gene3D" id="3.40.50.300">
    <property type="entry name" value="P-loop containing nucleotide triphosphate hydrolases"/>
    <property type="match status" value="1"/>
</dbReference>
<evidence type="ECO:0000256" key="3">
    <source>
        <dbReference type="ARBA" id="ARBA00022723"/>
    </source>
</evidence>
<evidence type="ECO:0000256" key="2">
    <source>
        <dbReference type="ARBA" id="ARBA00022517"/>
    </source>
</evidence>
<dbReference type="GO" id="GO:0003924">
    <property type="term" value="F:GTPase activity"/>
    <property type="evidence" value="ECO:0007669"/>
    <property type="project" value="UniProtKB-UniRule"/>
</dbReference>
<organism evidence="13 14">
    <name type="scientific">Philodulcilactobacillus myokoensis</name>
    <dbReference type="NCBI Taxonomy" id="2929573"/>
    <lineage>
        <taxon>Bacteria</taxon>
        <taxon>Bacillati</taxon>
        <taxon>Bacillota</taxon>
        <taxon>Bacilli</taxon>
        <taxon>Lactobacillales</taxon>
        <taxon>Lactobacillaceae</taxon>
        <taxon>Philodulcilactobacillus</taxon>
    </lineage>
</organism>
<dbReference type="AlphaFoldDB" id="A0A9W6B1R5"/>
<keyword evidence="8 10" id="KW-0694">RNA-binding</keyword>
<dbReference type="InterPro" id="IPR004881">
    <property type="entry name" value="Ribosome_biogen_GTPase_RsgA"/>
</dbReference>
<feature type="binding site" evidence="10">
    <location>
        <position position="261"/>
    </location>
    <ligand>
        <name>Zn(2+)</name>
        <dbReference type="ChEBI" id="CHEBI:29105"/>
    </ligand>
</feature>
<dbReference type="GO" id="GO:0046872">
    <property type="term" value="F:metal ion binding"/>
    <property type="evidence" value="ECO:0007669"/>
    <property type="project" value="UniProtKB-KW"/>
</dbReference>
<keyword evidence="6 10" id="KW-0378">Hydrolase</keyword>
<feature type="domain" description="CP-type G" evidence="12">
    <location>
        <begin position="63"/>
        <end position="224"/>
    </location>
</feature>
<dbReference type="CDD" id="cd04466">
    <property type="entry name" value="S1_YloQ_GTPase"/>
    <property type="match status" value="1"/>
</dbReference>
<keyword evidence="2 10" id="KW-0690">Ribosome biogenesis</keyword>
<comment type="function">
    <text evidence="10">One of several proteins that assist in the late maturation steps of the functional core of the 30S ribosomal subunit. Helps release RbfA from mature subunits. May play a role in the assembly of ribosomal proteins into the subunit. Circularly permuted GTPase that catalyzes slow GTP hydrolysis, GTPase activity is stimulated by the 30S ribosomal subunit.</text>
</comment>
<dbReference type="InterPro" id="IPR010914">
    <property type="entry name" value="RsgA_GTPase_dom"/>
</dbReference>
<dbReference type="Proteomes" id="UP001144204">
    <property type="component" value="Unassembled WGS sequence"/>
</dbReference>
<reference evidence="13" key="1">
    <citation type="submission" date="2022-07" db="EMBL/GenBank/DDBJ databases">
        <authorList>
            <person name="Kouya T."/>
            <person name="Ishiyama Y."/>
        </authorList>
    </citation>
    <scope>NUCLEOTIDE SEQUENCE</scope>
    <source>
        <strain evidence="13">WR16-4</strain>
    </source>
</reference>
<dbReference type="RefSeq" id="WP_286136274.1">
    <property type="nucleotide sequence ID" value="NZ_BRPL01000002.1"/>
</dbReference>
<dbReference type="Gene3D" id="1.10.40.50">
    <property type="entry name" value="Probable gtpase engc, domain 3"/>
    <property type="match status" value="1"/>
</dbReference>
<dbReference type="PANTHER" id="PTHR32120:SF11">
    <property type="entry name" value="SMALL RIBOSOMAL SUBUNIT BIOGENESIS GTPASE RSGA 1, MITOCHONDRIAL-RELATED"/>
    <property type="match status" value="1"/>
</dbReference>
<evidence type="ECO:0000259" key="12">
    <source>
        <dbReference type="PROSITE" id="PS51721"/>
    </source>
</evidence>
<dbReference type="Pfam" id="PF03193">
    <property type="entry name" value="RsgA_GTPase"/>
    <property type="match status" value="1"/>
</dbReference>
<sequence length="298" mass="34390">MKIGKIIQSLSGFYDVISDGKIYRTRARGNFRKRNIKPLVGDLIEFKSTNSNDGYVLKVLKRRNQLLRPLISNVDQAIVVTSVKQPDFSFNLLDRQLIALAIQHIQPIIYFTKTDLINDDQFHKIKLVADYYLSIGYIVILSRESFMDSNLKRLKDNFKNKEVTVMGQTGAGKSTLLNHIMPDLNLKTGVISKSLHRGKHTTRRVALLNINNGLVADTPGFSSYEALNIDYRHLKDYFPEFVNNENKCRFRECLHVKEPHCAIKSMVDNGEIMKSRYDDYIQLFEGLKNQKPIYNKKK</sequence>
<evidence type="ECO:0000256" key="6">
    <source>
        <dbReference type="ARBA" id="ARBA00022801"/>
    </source>
</evidence>
<gene>
    <name evidence="13" type="primary">rsgA1</name>
    <name evidence="10" type="synonym">rsgA</name>
    <name evidence="13" type="ORF">WR164_07920</name>
</gene>
<keyword evidence="7 10" id="KW-0862">Zinc</keyword>
<name>A0A9W6B1R5_9LACO</name>
<dbReference type="EC" id="3.6.1.-" evidence="10"/>
<comment type="similarity">
    <text evidence="10">Belongs to the TRAFAC class YlqF/YawG GTPase family. RsgA subfamily.</text>
</comment>
<comment type="subcellular location">
    <subcellularLocation>
        <location evidence="10">Cytoplasm</location>
    </subcellularLocation>
</comment>
<dbReference type="PANTHER" id="PTHR32120">
    <property type="entry name" value="SMALL RIBOSOMAL SUBUNIT BIOGENESIS GTPASE RSGA"/>
    <property type="match status" value="1"/>
</dbReference>
<dbReference type="NCBIfam" id="TIGR00157">
    <property type="entry name" value="ribosome small subunit-dependent GTPase A"/>
    <property type="match status" value="1"/>
</dbReference>
<accession>A0A9W6B1R5</accession>
<dbReference type="SUPFAM" id="SSF52540">
    <property type="entry name" value="P-loop containing nucleoside triphosphate hydrolases"/>
    <property type="match status" value="1"/>
</dbReference>
<dbReference type="InterPro" id="IPR012340">
    <property type="entry name" value="NA-bd_OB-fold"/>
</dbReference>
<dbReference type="Gene3D" id="2.40.50.140">
    <property type="entry name" value="Nucleic acid-binding proteins"/>
    <property type="match status" value="1"/>
</dbReference>
<keyword evidence="3 10" id="KW-0479">Metal-binding</keyword>
<comment type="cofactor">
    <cofactor evidence="10">
        <name>Zn(2+)</name>
        <dbReference type="ChEBI" id="CHEBI:29105"/>
    </cofactor>
    <text evidence="10">Binds 1 zinc ion per subunit.</text>
</comment>
<dbReference type="EMBL" id="BRPL01000002">
    <property type="protein sequence ID" value="GLB46813.1"/>
    <property type="molecule type" value="Genomic_DNA"/>
</dbReference>
<proteinExistence type="inferred from homology"/>
<dbReference type="InterPro" id="IPR027417">
    <property type="entry name" value="P-loop_NTPase"/>
</dbReference>
<dbReference type="GO" id="GO:0019843">
    <property type="term" value="F:rRNA binding"/>
    <property type="evidence" value="ECO:0007669"/>
    <property type="project" value="UniProtKB-KW"/>
</dbReference>
<dbReference type="PROSITE" id="PS51721">
    <property type="entry name" value="G_CP"/>
    <property type="match status" value="1"/>
</dbReference>
<dbReference type="SUPFAM" id="SSF50249">
    <property type="entry name" value="Nucleic acid-binding proteins"/>
    <property type="match status" value="1"/>
</dbReference>
<dbReference type="CDD" id="cd01854">
    <property type="entry name" value="YjeQ_EngC"/>
    <property type="match status" value="1"/>
</dbReference>
<feature type="binding site" evidence="10">
    <location>
        <position position="255"/>
    </location>
    <ligand>
        <name>Zn(2+)</name>
        <dbReference type="ChEBI" id="CHEBI:29105"/>
    </ligand>
</feature>
<dbReference type="GO" id="GO:0005737">
    <property type="term" value="C:cytoplasm"/>
    <property type="evidence" value="ECO:0007669"/>
    <property type="project" value="UniProtKB-SubCell"/>
</dbReference>
<dbReference type="Pfam" id="PF16745">
    <property type="entry name" value="RsgA_N"/>
    <property type="match status" value="1"/>
</dbReference>
<feature type="binding site" evidence="10">
    <location>
        <begin position="112"/>
        <end position="115"/>
    </location>
    <ligand>
        <name>GTP</name>
        <dbReference type="ChEBI" id="CHEBI:37565"/>
    </ligand>
</feature>
<evidence type="ECO:0000313" key="14">
    <source>
        <dbReference type="Proteomes" id="UP001144204"/>
    </source>
</evidence>
<dbReference type="GO" id="GO:0005525">
    <property type="term" value="F:GTP binding"/>
    <property type="evidence" value="ECO:0007669"/>
    <property type="project" value="UniProtKB-UniRule"/>
</dbReference>
<evidence type="ECO:0000256" key="5">
    <source>
        <dbReference type="ARBA" id="ARBA00022741"/>
    </source>
</evidence>
<feature type="binding site" evidence="10">
    <location>
        <position position="248"/>
    </location>
    <ligand>
        <name>Zn(2+)</name>
        <dbReference type="ChEBI" id="CHEBI:29105"/>
    </ligand>
</feature>
<dbReference type="HAMAP" id="MF_01820">
    <property type="entry name" value="GTPase_RsgA"/>
    <property type="match status" value="1"/>
</dbReference>
<keyword evidence="5 10" id="KW-0547">Nucleotide-binding</keyword>
<comment type="caution">
    <text evidence="13">The sequence shown here is derived from an EMBL/GenBank/DDBJ whole genome shotgun (WGS) entry which is preliminary data.</text>
</comment>
<evidence type="ECO:0000256" key="7">
    <source>
        <dbReference type="ARBA" id="ARBA00022833"/>
    </source>
</evidence>
<evidence type="ECO:0000259" key="11">
    <source>
        <dbReference type="PROSITE" id="PS50936"/>
    </source>
</evidence>
<evidence type="ECO:0000256" key="9">
    <source>
        <dbReference type="ARBA" id="ARBA00023134"/>
    </source>
</evidence>
<dbReference type="InterPro" id="IPR031944">
    <property type="entry name" value="RsgA_N"/>
</dbReference>
<feature type="binding site" evidence="10">
    <location>
        <position position="253"/>
    </location>
    <ligand>
        <name>Zn(2+)</name>
        <dbReference type="ChEBI" id="CHEBI:29105"/>
    </ligand>
</feature>
<evidence type="ECO:0000256" key="8">
    <source>
        <dbReference type="ARBA" id="ARBA00022884"/>
    </source>
</evidence>
<evidence type="ECO:0000256" key="4">
    <source>
        <dbReference type="ARBA" id="ARBA00022730"/>
    </source>
</evidence>
<evidence type="ECO:0000256" key="10">
    <source>
        <dbReference type="HAMAP-Rule" id="MF_01820"/>
    </source>
</evidence>
<evidence type="ECO:0000313" key="13">
    <source>
        <dbReference type="EMBL" id="GLB46813.1"/>
    </source>
</evidence>
<keyword evidence="14" id="KW-1185">Reference proteome</keyword>
<comment type="subunit">
    <text evidence="10">Monomer. Associates with 30S ribosomal subunit, binds 16S rRNA.</text>
</comment>
<dbReference type="GO" id="GO:0042274">
    <property type="term" value="P:ribosomal small subunit biogenesis"/>
    <property type="evidence" value="ECO:0007669"/>
    <property type="project" value="UniProtKB-UniRule"/>
</dbReference>
<dbReference type="PROSITE" id="PS50936">
    <property type="entry name" value="ENGC_GTPASE"/>
    <property type="match status" value="1"/>
</dbReference>